<dbReference type="KEGG" id="glz:GLAREA_01667"/>
<dbReference type="InterPro" id="IPR052185">
    <property type="entry name" value="IPC_Synthase-Related"/>
</dbReference>
<feature type="transmembrane region" description="Helical" evidence="6">
    <location>
        <begin position="116"/>
        <end position="138"/>
    </location>
</feature>
<dbReference type="PANTHER" id="PTHR31310">
    <property type="match status" value="1"/>
</dbReference>
<evidence type="ECO:0000259" key="7">
    <source>
        <dbReference type="Pfam" id="PF14378"/>
    </source>
</evidence>
<name>S3CIY7_GLAL2</name>
<evidence type="ECO:0000313" key="8">
    <source>
        <dbReference type="EMBL" id="EPE25755.1"/>
    </source>
</evidence>
<dbReference type="EMBL" id="KE145371">
    <property type="protein sequence ID" value="EPE25755.1"/>
    <property type="molecule type" value="Genomic_DNA"/>
</dbReference>
<evidence type="ECO:0000313" key="9">
    <source>
        <dbReference type="Proteomes" id="UP000016922"/>
    </source>
</evidence>
<organism evidence="8 9">
    <name type="scientific">Glarea lozoyensis (strain ATCC 20868 / MF5171)</name>
    <dbReference type="NCBI Taxonomy" id="1116229"/>
    <lineage>
        <taxon>Eukaryota</taxon>
        <taxon>Fungi</taxon>
        <taxon>Dikarya</taxon>
        <taxon>Ascomycota</taxon>
        <taxon>Pezizomycotina</taxon>
        <taxon>Leotiomycetes</taxon>
        <taxon>Helotiales</taxon>
        <taxon>Helotiaceae</taxon>
        <taxon>Glarea</taxon>
    </lineage>
</organism>
<accession>S3CIY7</accession>
<evidence type="ECO:0000256" key="6">
    <source>
        <dbReference type="SAM" id="Phobius"/>
    </source>
</evidence>
<feature type="transmembrane region" description="Helical" evidence="6">
    <location>
        <begin position="214"/>
        <end position="235"/>
    </location>
</feature>
<dbReference type="GO" id="GO:0070916">
    <property type="term" value="C:inositol phosphoceramide synthase complex"/>
    <property type="evidence" value="ECO:0007669"/>
    <property type="project" value="TreeGrafter"/>
</dbReference>
<gene>
    <name evidence="8" type="ORF">GLAREA_01667</name>
</gene>
<dbReference type="eggNOG" id="ENOG502QPQM">
    <property type="taxonomic scope" value="Eukaryota"/>
</dbReference>
<dbReference type="STRING" id="1116229.S3CIY7"/>
<feature type="transmembrane region" description="Helical" evidence="6">
    <location>
        <begin position="58"/>
        <end position="79"/>
    </location>
</feature>
<keyword evidence="9" id="KW-1185">Reference proteome</keyword>
<evidence type="ECO:0000256" key="4">
    <source>
        <dbReference type="ARBA" id="ARBA00023136"/>
    </source>
</evidence>
<dbReference type="GO" id="GO:0016020">
    <property type="term" value="C:membrane"/>
    <property type="evidence" value="ECO:0007669"/>
    <property type="project" value="UniProtKB-SubCell"/>
</dbReference>
<dbReference type="HOGENOM" id="CLU_735772_0_0_1"/>
<protein>
    <recommendedName>
        <fullName evidence="7">Inositolphosphotransferase Aur1/Ipt1 domain-containing protein</fullName>
    </recommendedName>
</protein>
<feature type="region of interest" description="Disordered" evidence="5">
    <location>
        <begin position="329"/>
        <end position="349"/>
    </location>
</feature>
<dbReference type="InterPro" id="IPR026841">
    <property type="entry name" value="Aur1/Ipt1"/>
</dbReference>
<dbReference type="Pfam" id="PF14378">
    <property type="entry name" value="PAP2_3"/>
    <property type="match status" value="1"/>
</dbReference>
<evidence type="ECO:0000256" key="1">
    <source>
        <dbReference type="ARBA" id="ARBA00004141"/>
    </source>
</evidence>
<feature type="transmembrane region" description="Helical" evidence="6">
    <location>
        <begin position="86"/>
        <end position="104"/>
    </location>
</feature>
<feature type="domain" description="Inositolphosphotransferase Aur1/Ipt1" evidence="7">
    <location>
        <begin position="108"/>
        <end position="278"/>
    </location>
</feature>
<evidence type="ECO:0000256" key="5">
    <source>
        <dbReference type="SAM" id="MobiDB-lite"/>
    </source>
</evidence>
<reference evidence="8 9" key="1">
    <citation type="journal article" date="2013" name="BMC Genomics">
        <title>Genomics-driven discovery of the pneumocandin biosynthetic gene cluster in the fungus Glarea lozoyensis.</title>
        <authorList>
            <person name="Chen L."/>
            <person name="Yue Q."/>
            <person name="Zhang X."/>
            <person name="Xiang M."/>
            <person name="Wang C."/>
            <person name="Li S."/>
            <person name="Che Y."/>
            <person name="Ortiz-Lopez F.J."/>
            <person name="Bills G.F."/>
            <person name="Liu X."/>
            <person name="An Z."/>
        </authorList>
    </citation>
    <scope>NUCLEOTIDE SEQUENCE [LARGE SCALE GENOMIC DNA]</scope>
    <source>
        <strain evidence="9">ATCC 20868 / MF5171</strain>
    </source>
</reference>
<dbReference type="PANTHER" id="PTHR31310:SF8">
    <property type="entry name" value="INOSITOLPHOSPHOTRANSFERASE 1"/>
    <property type="match status" value="1"/>
</dbReference>
<dbReference type="RefSeq" id="XP_008087074.1">
    <property type="nucleotide sequence ID" value="XM_008088883.1"/>
</dbReference>
<evidence type="ECO:0000256" key="3">
    <source>
        <dbReference type="ARBA" id="ARBA00022989"/>
    </source>
</evidence>
<keyword evidence="3 6" id="KW-1133">Transmembrane helix</keyword>
<proteinExistence type="predicted"/>
<comment type="subcellular location">
    <subcellularLocation>
        <location evidence="1">Membrane</location>
        <topology evidence="1">Multi-pass membrane protein</topology>
    </subcellularLocation>
</comment>
<keyword evidence="2 6" id="KW-0812">Transmembrane</keyword>
<feature type="transmembrane region" description="Helical" evidence="6">
    <location>
        <begin position="242"/>
        <end position="259"/>
    </location>
</feature>
<keyword evidence="4 6" id="KW-0472">Membrane</keyword>
<dbReference type="OrthoDB" id="5784at2759"/>
<dbReference type="GO" id="GO:0006676">
    <property type="term" value="P:mannosyl diphosphorylinositol ceramide metabolic process"/>
    <property type="evidence" value="ECO:0007669"/>
    <property type="project" value="TreeGrafter"/>
</dbReference>
<dbReference type="GO" id="GO:0030148">
    <property type="term" value="P:sphingolipid biosynthetic process"/>
    <property type="evidence" value="ECO:0007669"/>
    <property type="project" value="TreeGrafter"/>
</dbReference>
<dbReference type="Proteomes" id="UP000016922">
    <property type="component" value="Unassembled WGS sequence"/>
</dbReference>
<feature type="transmembrane region" description="Helical" evidence="6">
    <location>
        <begin position="145"/>
        <end position="164"/>
    </location>
</feature>
<dbReference type="AlphaFoldDB" id="S3CIY7"/>
<feature type="transmembrane region" description="Helical" evidence="6">
    <location>
        <begin position="265"/>
        <end position="282"/>
    </location>
</feature>
<sequence>MTFILIWITTFKNGNTSRAEAVGNLTDLLFLAYRIDSSIRPYIHVKFLEEEDHRVFDITFAGVAIQCILAVAGYSWMYALTRRPKLSLLAAVPPFALNILHIGTHELSPALDVFTWLSYGVIHFVSPFLAAFWLWLFASPGVVSIFAWSFGIQNCLGIITHLSFPTAAPWYGDQYGYPLPPGNYSMPGSAAGLVRVDAVLGTHIYQNAFKASPLVFGAFPSLHGAFSCCCFFFIARYSRRGAFMLGFYVLWQWFSTMYLRHHWRLDLLGGLTYSAFAFSIFYRSLQRMDRAYALGASGGNGWQRLFENTPLQHVFDGKSDYQVVRESSDDEEYFSRSTSGEMEERTSADLEAQRLDDLERSWQSKHPSQRSTVISC</sequence>
<dbReference type="CDD" id="cd03386">
    <property type="entry name" value="PAP2_Aur1_like"/>
    <property type="match status" value="1"/>
</dbReference>
<dbReference type="GeneID" id="19460725"/>
<evidence type="ECO:0000256" key="2">
    <source>
        <dbReference type="ARBA" id="ARBA00022692"/>
    </source>
</evidence>
<dbReference type="OMA" id="CLGIITH"/>